<organism evidence="2 3">
    <name type="scientific">Klebsiella pneumoniae</name>
    <dbReference type="NCBI Taxonomy" id="573"/>
    <lineage>
        <taxon>Bacteria</taxon>
        <taxon>Pseudomonadati</taxon>
        <taxon>Pseudomonadota</taxon>
        <taxon>Gammaproteobacteria</taxon>
        <taxon>Enterobacterales</taxon>
        <taxon>Enterobacteriaceae</taxon>
        <taxon>Klebsiella/Raoultella group</taxon>
        <taxon>Klebsiella</taxon>
        <taxon>Klebsiella pneumoniae complex</taxon>
    </lineage>
</organism>
<comment type="caution">
    <text evidence="2">The sequence shown here is derived from an EMBL/GenBank/DDBJ whole genome shotgun (WGS) entry which is preliminary data.</text>
</comment>
<dbReference type="InterPro" id="IPR027417">
    <property type="entry name" value="P-loop_NTPase"/>
</dbReference>
<dbReference type="Gene3D" id="3.40.50.300">
    <property type="entry name" value="P-loop containing nucleotide triphosphate hydrolases"/>
    <property type="match status" value="1"/>
</dbReference>
<sequence length="82" mass="9868">LRPDLVIFLQASTEVLMQRLALRGRPYERGIERDYLEKLNQAYNHYFFHYQETPLLVVNTNDIDFVQNRQDLNDLVKQIRAM</sequence>
<dbReference type="RefSeq" id="WP_305202690.1">
    <property type="nucleotide sequence ID" value="NZ_JAUUIA010001053.1"/>
</dbReference>
<dbReference type="GO" id="GO:0019136">
    <property type="term" value="F:deoxynucleoside kinase activity"/>
    <property type="evidence" value="ECO:0007669"/>
    <property type="project" value="TreeGrafter"/>
</dbReference>
<dbReference type="InterPro" id="IPR050566">
    <property type="entry name" value="Deoxyribonucleoside_kinase"/>
</dbReference>
<gene>
    <name evidence="2" type="ORF">Q6294_32500</name>
</gene>
<evidence type="ECO:0000259" key="1">
    <source>
        <dbReference type="Pfam" id="PF01712"/>
    </source>
</evidence>
<keyword evidence="2" id="KW-0808">Transferase</keyword>
<protein>
    <submittedName>
        <fullName evidence="2">Deoxynucleoside kinase</fullName>
    </submittedName>
</protein>
<dbReference type="PANTHER" id="PTHR10513:SF46">
    <property type="entry name" value="DEOXYGUANOSINE KINASE"/>
    <property type="match status" value="1"/>
</dbReference>
<feature type="non-terminal residue" evidence="2">
    <location>
        <position position="1"/>
    </location>
</feature>
<dbReference type="Proteomes" id="UP001244490">
    <property type="component" value="Unassembled WGS sequence"/>
</dbReference>
<feature type="non-terminal residue" evidence="2">
    <location>
        <position position="82"/>
    </location>
</feature>
<keyword evidence="2" id="KW-0418">Kinase</keyword>
<evidence type="ECO:0000313" key="2">
    <source>
        <dbReference type="EMBL" id="MDP0971664.1"/>
    </source>
</evidence>
<name>A0AAW8AR03_KLEPN</name>
<accession>A0AAW8AR03</accession>
<evidence type="ECO:0000313" key="3">
    <source>
        <dbReference type="Proteomes" id="UP001244490"/>
    </source>
</evidence>
<dbReference type="InterPro" id="IPR031314">
    <property type="entry name" value="DNK_dom"/>
</dbReference>
<dbReference type="PANTHER" id="PTHR10513">
    <property type="entry name" value="DEOXYNUCLEOSIDE KINASE"/>
    <property type="match status" value="1"/>
</dbReference>
<feature type="domain" description="Deoxynucleoside kinase" evidence="1">
    <location>
        <begin position="3"/>
        <end position="80"/>
    </location>
</feature>
<dbReference type="AlphaFoldDB" id="A0AAW8AR03"/>
<dbReference type="GO" id="GO:0005737">
    <property type="term" value="C:cytoplasm"/>
    <property type="evidence" value="ECO:0007669"/>
    <property type="project" value="TreeGrafter"/>
</dbReference>
<dbReference type="Pfam" id="PF01712">
    <property type="entry name" value="dNK"/>
    <property type="match status" value="1"/>
</dbReference>
<reference evidence="2" key="1">
    <citation type="submission" date="2023-07" db="EMBL/GenBank/DDBJ databases">
        <authorList>
            <person name="Peng Z."/>
        </authorList>
    </citation>
    <scope>NUCLEOTIDE SEQUENCE</scope>
    <source>
        <strain evidence="2">KP219</strain>
    </source>
</reference>
<proteinExistence type="predicted"/>
<dbReference type="SUPFAM" id="SSF52540">
    <property type="entry name" value="P-loop containing nucleoside triphosphate hydrolases"/>
    <property type="match status" value="1"/>
</dbReference>
<dbReference type="EMBL" id="JAUUIA010001053">
    <property type="protein sequence ID" value="MDP0971664.1"/>
    <property type="molecule type" value="Genomic_DNA"/>
</dbReference>